<accession>A0ACC1Y4T1</accession>
<dbReference type="Proteomes" id="UP001164539">
    <property type="component" value="Chromosome 5"/>
</dbReference>
<evidence type="ECO:0000313" key="2">
    <source>
        <dbReference type="Proteomes" id="UP001164539"/>
    </source>
</evidence>
<evidence type="ECO:0000313" key="1">
    <source>
        <dbReference type="EMBL" id="KAJ4718720.1"/>
    </source>
</evidence>
<sequence>MASSNSKAAATMGEENGGGGGQTIPPRQRKGFGLRTWLVVSESGESRLEEVGKHSIMRRTGLPARDLRVLDPLLSYPSSILGRERAIVVNIEHIRAIVTAKEVFMLNSTNPLVVQFIDDLKYRLSLSTHQETERDETEMEGKAEPSWGRRRRSSGENTTASENTTQMANCSKVLPFEFRALESCLESACRCLESETQTLEEEAYPALDELTSKISTLNLERVRQIKSRLVAINGRVQKVRDEIEHLLDDDNDMAEMYLTEKLSAFDHTSSREENFSAIKEEDERAEDHNVDNSSDIFNVKPNVDELEMLLEAYFAQLDGILQKLSDMSEYVDDTEDCINIMLDDTQNQLLQMGVMLSAANMILNSGIAVVGLFGMNIHISLFDAPTYRFWQTTLGTVGGCVALYLIAIGWGKKKNLLSV</sequence>
<organism evidence="1 2">
    <name type="scientific">Melia azedarach</name>
    <name type="common">Chinaberry tree</name>
    <dbReference type="NCBI Taxonomy" id="155640"/>
    <lineage>
        <taxon>Eukaryota</taxon>
        <taxon>Viridiplantae</taxon>
        <taxon>Streptophyta</taxon>
        <taxon>Embryophyta</taxon>
        <taxon>Tracheophyta</taxon>
        <taxon>Spermatophyta</taxon>
        <taxon>Magnoliopsida</taxon>
        <taxon>eudicotyledons</taxon>
        <taxon>Gunneridae</taxon>
        <taxon>Pentapetalae</taxon>
        <taxon>rosids</taxon>
        <taxon>malvids</taxon>
        <taxon>Sapindales</taxon>
        <taxon>Meliaceae</taxon>
        <taxon>Melia</taxon>
    </lineage>
</organism>
<name>A0ACC1Y4T1_MELAZ</name>
<reference evidence="1 2" key="1">
    <citation type="journal article" date="2023" name="Science">
        <title>Complex scaffold remodeling in plant triterpene biosynthesis.</title>
        <authorList>
            <person name="De La Pena R."/>
            <person name="Hodgson H."/>
            <person name="Liu J.C."/>
            <person name="Stephenson M.J."/>
            <person name="Martin A.C."/>
            <person name="Owen C."/>
            <person name="Harkess A."/>
            <person name="Leebens-Mack J."/>
            <person name="Jimenez L.E."/>
            <person name="Osbourn A."/>
            <person name="Sattely E.S."/>
        </authorList>
    </citation>
    <scope>NUCLEOTIDE SEQUENCE [LARGE SCALE GENOMIC DNA]</scope>
    <source>
        <strain evidence="2">cv. JPN11</strain>
        <tissue evidence="1">Leaf</tissue>
    </source>
</reference>
<proteinExistence type="predicted"/>
<protein>
    <submittedName>
        <fullName evidence="1">Magnesium transporter MRS2-like protein</fullName>
    </submittedName>
</protein>
<dbReference type="EMBL" id="CM051398">
    <property type="protein sequence ID" value="KAJ4718720.1"/>
    <property type="molecule type" value="Genomic_DNA"/>
</dbReference>
<comment type="caution">
    <text evidence="1">The sequence shown here is derived from an EMBL/GenBank/DDBJ whole genome shotgun (WGS) entry which is preliminary data.</text>
</comment>
<keyword evidence="2" id="KW-1185">Reference proteome</keyword>
<gene>
    <name evidence="1" type="ORF">OWV82_010366</name>
</gene>